<evidence type="ECO:0000256" key="2">
    <source>
        <dbReference type="ARBA" id="ARBA00022679"/>
    </source>
</evidence>
<dbReference type="CDD" id="cd01428">
    <property type="entry name" value="ADK"/>
    <property type="match status" value="1"/>
</dbReference>
<comment type="caution">
    <text evidence="7">Lacks conserved residue(s) required for the propagation of feature annotation.</text>
</comment>
<keyword evidence="6 7" id="KW-0342">GTP-binding</keyword>
<keyword evidence="10" id="KW-1185">Reference proteome</keyword>
<reference evidence="10" key="1">
    <citation type="submission" date="2017-01" db="EMBL/GenBank/DDBJ databases">
        <title>Comparative genomics of anhydrobiosis in the tardigrade Hypsibius dujardini.</title>
        <authorList>
            <person name="Yoshida Y."/>
            <person name="Koutsovoulos G."/>
            <person name="Laetsch D."/>
            <person name="Stevens L."/>
            <person name="Kumar S."/>
            <person name="Horikawa D."/>
            <person name="Ishino K."/>
            <person name="Komine S."/>
            <person name="Tomita M."/>
            <person name="Blaxter M."/>
            <person name="Arakawa K."/>
        </authorList>
    </citation>
    <scope>NUCLEOTIDE SEQUENCE [LARGE SCALE GENOMIC DNA]</scope>
    <source>
        <strain evidence="10">Z151</strain>
    </source>
</reference>
<dbReference type="InterPro" id="IPR027417">
    <property type="entry name" value="P-loop_NTPase"/>
</dbReference>
<accession>A0A1W0W9A1</accession>
<dbReference type="InterPro" id="IPR036193">
    <property type="entry name" value="ADK_active_lid_dom_sf"/>
</dbReference>
<dbReference type="Gene3D" id="3.40.50.300">
    <property type="entry name" value="P-loop containing nucleotide triphosphate hydrolases"/>
    <property type="match status" value="1"/>
</dbReference>
<proteinExistence type="inferred from homology"/>
<evidence type="ECO:0000256" key="7">
    <source>
        <dbReference type="HAMAP-Rule" id="MF_03169"/>
    </source>
</evidence>
<feature type="binding site" evidence="7">
    <location>
        <begin position="63"/>
        <end position="65"/>
    </location>
    <ligand>
        <name>AMP</name>
        <dbReference type="ChEBI" id="CHEBI:456215"/>
    </ligand>
</feature>
<feature type="domain" description="Adenylate kinase active site lid" evidence="8">
    <location>
        <begin position="127"/>
        <end position="162"/>
    </location>
</feature>
<feature type="binding site" evidence="7">
    <location>
        <position position="127"/>
    </location>
    <ligand>
        <name>GTP</name>
        <dbReference type="ChEBI" id="CHEBI:37565"/>
    </ligand>
</feature>
<dbReference type="GO" id="GO:0005525">
    <property type="term" value="F:GTP binding"/>
    <property type="evidence" value="ECO:0007669"/>
    <property type="project" value="UniProtKB-KW"/>
</dbReference>
<feature type="binding site" evidence="7">
    <location>
        <position position="171"/>
    </location>
    <ligand>
        <name>AMP</name>
        <dbReference type="ChEBI" id="CHEBI:456215"/>
    </ligand>
</feature>
<dbReference type="GO" id="GO:0046039">
    <property type="term" value="P:GTP metabolic process"/>
    <property type="evidence" value="ECO:0007669"/>
    <property type="project" value="UniProtKB-UniRule"/>
</dbReference>
<dbReference type="GO" id="GO:0006172">
    <property type="term" value="P:ADP biosynthetic process"/>
    <property type="evidence" value="ECO:0007669"/>
    <property type="project" value="UniProtKB-UniRule"/>
</dbReference>
<evidence type="ECO:0000256" key="1">
    <source>
        <dbReference type="ARBA" id="ARBA00004305"/>
    </source>
</evidence>
<feature type="binding site" evidence="7">
    <location>
        <begin position="89"/>
        <end position="92"/>
    </location>
    <ligand>
        <name>AMP</name>
        <dbReference type="ChEBI" id="CHEBI:456215"/>
    </ligand>
</feature>
<feature type="binding site" evidence="7">
    <location>
        <position position="200"/>
    </location>
    <ligand>
        <name>GTP</name>
        <dbReference type="ChEBI" id="CHEBI:37565"/>
    </ligand>
</feature>
<comment type="similarity">
    <text evidence="7">Belongs to the adenylate kinase family. AK3 subfamily.</text>
</comment>
<dbReference type="SUPFAM" id="SSF52540">
    <property type="entry name" value="P-loop containing nucleoside triphosphate hydrolases"/>
    <property type="match status" value="1"/>
</dbReference>
<dbReference type="HAMAP" id="MF_00235">
    <property type="entry name" value="Adenylate_kinase_Adk"/>
    <property type="match status" value="1"/>
</dbReference>
<dbReference type="FunFam" id="3.40.50.300:FF:000106">
    <property type="entry name" value="Adenylate kinase mitochondrial"/>
    <property type="match status" value="1"/>
</dbReference>
<organism evidence="9 10">
    <name type="scientific">Hypsibius exemplaris</name>
    <name type="common">Freshwater tardigrade</name>
    <dbReference type="NCBI Taxonomy" id="2072580"/>
    <lineage>
        <taxon>Eukaryota</taxon>
        <taxon>Metazoa</taxon>
        <taxon>Ecdysozoa</taxon>
        <taxon>Tardigrada</taxon>
        <taxon>Eutardigrada</taxon>
        <taxon>Parachela</taxon>
        <taxon>Hypsibioidea</taxon>
        <taxon>Hypsibiidae</taxon>
        <taxon>Hypsibius</taxon>
    </lineage>
</organism>
<dbReference type="Pfam" id="PF05191">
    <property type="entry name" value="ADK_lid"/>
    <property type="match status" value="1"/>
</dbReference>
<feature type="region of interest" description="LID" evidence="7">
    <location>
        <begin position="126"/>
        <end position="163"/>
    </location>
</feature>
<comment type="caution">
    <text evidence="9">The sequence shown here is derived from an EMBL/GenBank/DDBJ whole genome shotgun (WGS) entry which is preliminary data.</text>
</comment>
<protein>
    <recommendedName>
        <fullName evidence="7">GTP:AMP phosphotransferase, mitochondrial</fullName>
        <ecNumber evidence="7">2.7.4.10</ecNumber>
    </recommendedName>
    <alternativeName>
        <fullName evidence="7">Adenylate kinase 3</fullName>
        <shortName evidence="7">AK 3</shortName>
    </alternativeName>
</protein>
<dbReference type="GO" id="GO:0004017">
    <property type="term" value="F:AMP kinase activity"/>
    <property type="evidence" value="ECO:0007669"/>
    <property type="project" value="InterPro"/>
</dbReference>
<comment type="catalytic activity">
    <reaction evidence="7">
        <text>a ribonucleoside 5'-triphosphate + AMP = a ribonucleoside 5'-diphosphate + ADP</text>
        <dbReference type="Rhea" id="RHEA:13749"/>
        <dbReference type="ChEBI" id="CHEBI:57930"/>
        <dbReference type="ChEBI" id="CHEBI:61557"/>
        <dbReference type="ChEBI" id="CHEBI:456215"/>
        <dbReference type="ChEBI" id="CHEBI:456216"/>
        <dbReference type="EC" id="2.7.4.10"/>
    </reaction>
</comment>
<feature type="binding site" evidence="7">
    <location>
        <begin position="16"/>
        <end position="21"/>
    </location>
    <ligand>
        <name>GTP</name>
        <dbReference type="ChEBI" id="CHEBI:37565"/>
    </ligand>
</feature>
<dbReference type="PROSITE" id="PS00113">
    <property type="entry name" value="ADENYLATE_KINASE"/>
    <property type="match status" value="1"/>
</dbReference>
<sequence length="226" mass="25639">MSSLQTFRTIILGAPGSGKGTIATRICKTFKLNHIVSGDILRKQQQDETELGKQATQYISTGALVPDELMIALMSSEMKTVGSKWLLDGFPRTFPQAEKLHKQVGMVDSVINLDIPFDVIRKRIESRYIHFASGRTYNLEFNPPKVPGKDDVTGEPIERRADDEPAVVMARLKTYQERTAPLLDYYRKKGVLKEFSGTESNVIWPFVKEYLENITQELESKQRTRA</sequence>
<keyword evidence="4 7" id="KW-0418">Kinase</keyword>
<evidence type="ECO:0000256" key="6">
    <source>
        <dbReference type="ARBA" id="ARBA00023134"/>
    </source>
</evidence>
<dbReference type="GO" id="GO:0005759">
    <property type="term" value="C:mitochondrial matrix"/>
    <property type="evidence" value="ECO:0007669"/>
    <property type="project" value="UniProtKB-SubCell"/>
</dbReference>
<evidence type="ECO:0000313" key="10">
    <source>
        <dbReference type="Proteomes" id="UP000192578"/>
    </source>
</evidence>
<dbReference type="GO" id="GO:0005524">
    <property type="term" value="F:ATP binding"/>
    <property type="evidence" value="ECO:0007669"/>
    <property type="project" value="InterPro"/>
</dbReference>
<comment type="domain">
    <text evidence="7">Consists of three domains, a large central CORE domain and two small peripheral domains, NMPbind and LID, which undergo movements during catalysis. The LID domain closes over the site of phosphoryl transfer upon GTP binding. Assembling and dissambling the active center during each catalytic cycle provides an effective means to prevent GTP hydrolysis.</text>
</comment>
<evidence type="ECO:0000256" key="3">
    <source>
        <dbReference type="ARBA" id="ARBA00022741"/>
    </source>
</evidence>
<keyword evidence="2 7" id="KW-0808">Transferase</keyword>
<dbReference type="Pfam" id="PF00406">
    <property type="entry name" value="ADK"/>
    <property type="match status" value="1"/>
</dbReference>
<feature type="binding site" evidence="7">
    <location>
        <position position="96"/>
    </location>
    <ligand>
        <name>AMP</name>
        <dbReference type="ChEBI" id="CHEBI:456215"/>
    </ligand>
</feature>
<feature type="binding site" evidence="7">
    <location>
        <position position="37"/>
    </location>
    <ligand>
        <name>AMP</name>
        <dbReference type="ChEBI" id="CHEBI:456215"/>
    </ligand>
</feature>
<dbReference type="InterPro" id="IPR033690">
    <property type="entry name" value="Adenylat_kinase_CS"/>
</dbReference>
<dbReference type="EC" id="2.7.4.10" evidence="7"/>
<dbReference type="HAMAP" id="MF_03169">
    <property type="entry name" value="Adenylate_kinase_AK3"/>
    <property type="match status" value="1"/>
</dbReference>
<comment type="subcellular location">
    <subcellularLocation>
        <location evidence="1 7">Mitochondrion matrix</location>
    </subcellularLocation>
</comment>
<keyword evidence="3 7" id="KW-0547">Nucleotide-binding</keyword>
<feature type="binding site" evidence="7">
    <location>
        <position position="160"/>
    </location>
    <ligand>
        <name>AMP</name>
        <dbReference type="ChEBI" id="CHEBI:456215"/>
    </ligand>
</feature>
<dbReference type="NCBIfam" id="TIGR01351">
    <property type="entry name" value="adk"/>
    <property type="match status" value="1"/>
</dbReference>
<dbReference type="InterPro" id="IPR000850">
    <property type="entry name" value="Adenylat/UMP-CMP_kin"/>
</dbReference>
<dbReference type="PANTHER" id="PTHR23359">
    <property type="entry name" value="NUCLEOTIDE KINASE"/>
    <property type="match status" value="1"/>
</dbReference>
<dbReference type="InterPro" id="IPR028586">
    <property type="entry name" value="AK3/Ak4_mitochondrial"/>
</dbReference>
<feature type="binding site" evidence="7">
    <location>
        <position position="42"/>
    </location>
    <ligand>
        <name>AMP</name>
        <dbReference type="ChEBI" id="CHEBI:456215"/>
    </ligand>
</feature>
<dbReference type="GO" id="GO:0046041">
    <property type="term" value="P:ITP metabolic process"/>
    <property type="evidence" value="ECO:0007669"/>
    <property type="project" value="UniProtKB-UniRule"/>
</dbReference>
<dbReference type="PRINTS" id="PR00094">
    <property type="entry name" value="ADENYLTKNASE"/>
</dbReference>
<comment type="subunit">
    <text evidence="7">Monomer.</text>
</comment>
<gene>
    <name evidence="9" type="ORF">BV898_13950</name>
</gene>
<keyword evidence="5 7" id="KW-0496">Mitochondrion</keyword>
<dbReference type="GO" id="GO:0046033">
    <property type="term" value="P:AMP metabolic process"/>
    <property type="evidence" value="ECO:0007669"/>
    <property type="project" value="UniProtKB-UniRule"/>
</dbReference>
<name>A0A1W0W9A1_HYPEX</name>
<dbReference type="InterPro" id="IPR006259">
    <property type="entry name" value="Adenyl_kin_sub"/>
</dbReference>
<evidence type="ECO:0000259" key="8">
    <source>
        <dbReference type="Pfam" id="PF05191"/>
    </source>
</evidence>
<feature type="region of interest" description="NMPbind" evidence="7">
    <location>
        <begin position="36"/>
        <end position="65"/>
    </location>
</feature>
<dbReference type="OrthoDB" id="439792at2759"/>
<evidence type="ECO:0000256" key="5">
    <source>
        <dbReference type="ARBA" id="ARBA00023128"/>
    </source>
</evidence>
<comment type="function">
    <text evidence="7">Involved in maintaining the homeostasis of cellular nucleotides by catalyzing the interconversion of nucleoside phosphates. Has GTP:AMP phosphotransferase and ITP:AMP phosphotransferase activities.</text>
</comment>
<dbReference type="SUPFAM" id="SSF57774">
    <property type="entry name" value="Microbial and mitochondrial ADK, insert 'zinc finger' domain"/>
    <property type="match status" value="1"/>
</dbReference>
<dbReference type="InterPro" id="IPR007862">
    <property type="entry name" value="Adenylate_kinase_lid-dom"/>
</dbReference>
<evidence type="ECO:0000256" key="4">
    <source>
        <dbReference type="ARBA" id="ARBA00022777"/>
    </source>
</evidence>
<dbReference type="EMBL" id="MTYJ01000162">
    <property type="protein sequence ID" value="OQV11753.1"/>
    <property type="molecule type" value="Genomic_DNA"/>
</dbReference>
<dbReference type="Proteomes" id="UP000192578">
    <property type="component" value="Unassembled WGS sequence"/>
</dbReference>
<dbReference type="AlphaFoldDB" id="A0A1W0W9A1"/>
<evidence type="ECO:0000313" key="9">
    <source>
        <dbReference type="EMBL" id="OQV11753.1"/>
    </source>
</evidence>
<dbReference type="GO" id="GO:0046899">
    <property type="term" value="F:nucleoside triphosphate adenylate kinase activity"/>
    <property type="evidence" value="ECO:0007669"/>
    <property type="project" value="UniProtKB-UniRule"/>
</dbReference>